<name>A0A3Q3W6K1_MOLML</name>
<accession>A0A3Q3W6K1</accession>
<evidence type="ECO:0000256" key="1">
    <source>
        <dbReference type="ARBA" id="ARBA00004170"/>
    </source>
</evidence>
<dbReference type="PROSITE" id="PS51089">
    <property type="entry name" value="HP"/>
    <property type="match status" value="1"/>
</dbReference>
<dbReference type="SMART" id="SM00262">
    <property type="entry name" value="GEL"/>
    <property type="match status" value="5"/>
</dbReference>
<dbReference type="InterPro" id="IPR029006">
    <property type="entry name" value="ADF-H/Gelsolin-like_dom_sf"/>
</dbReference>
<feature type="region of interest" description="Disordered" evidence="9">
    <location>
        <begin position="316"/>
        <end position="350"/>
    </location>
</feature>
<sequence length="1754" mass="197090">MCRKERIARRLEGIEGDVNTSLMPSLVANRLLEEDTPRYTRASDPCDPEIQLAAPEHQSRAICRPDPQSTIHTEPVYSLGSSSNTPELESKAERIARYKAERRRQLAERYGISLDQDTDVDIPSRYSRARKESESSERRNRTESLGEEGRNNTLNSYSSTSVTSPGAGCTAPEHSQSLLGYEMGWSRLDSFSERERLMNLENQRRAVALPEPPSSSSYMDVTSLSSAARGPAKDYSVTGMPPSSPKLSRHSSLSSPKHGVSPGDLFIEQQSNNILMHVAGLSSLPSSVEDPSDEEKLDERAKLSVAAKRSLFRELEKSVDGGAPKARSRNAAVDRRLRRTQDRSRTQPVTTKEVVIAATLQASSVQSVTSREQAREAKQAQGTHEVQGSKPVSMMEGKQQSQGQEEPDLCTLSLAEKMALFNRLAQPPTRVTRTRGDSRQRRANTRYQTQPITLGDMEQLGHLPTSSSSSSALRAGGTVSTEHAGDIHLTRAAPHVEHLSPFISDPSLPPRHLDGPIQRSTDSVDPQRYEIIPQEEHRAEVGGKRKLSSPEGGVRQAALPQPHTGRERRGQDEEEEEQQRLTRQGGAIQNSGVKEEGQYPDGQQSKGFSGGEKLFPQTSPMFCACIRVALLKKSGEQDWRNRINKKQDAVKVAVDDQQAQLWEVEQSFRTKDSEALMMTDEFAVSDQLWVSFSLISQRIAEAEMECQSMEAHMSIQDRKQLIIAQEEAWKSKGHGAANDSTQFTVAARMQKKGLASPSAAQSSVASKPKNGSLAISKPQEEIKAIPDLNLESDMKLDKLESFLGKLNSKVSGLPEATITVTQKKVKEVMTLEDETFSKFYRQVEEFPNTDNKVEIDDDFDAIFGPQVPKLISEMVQHKRAVRPARNVQASRNPLKSLAAREDIRHEYTEQRLNIGLLESKRMKAEKINKNSGLSDVALAGLASKENFSNVNLRSVNISEQTSNNSAVPYKPLMLLQVKGRRHVQTRLVEPRASSLNSGDCFLLIMPHYCFVWIGEFANFIEKNKATELAHFIQSKRDLGCRAKNVQVIEEGVGTRGHAAKEFWKILGGQSSFQPAGTPDEDELYEGAIVETNCIYRLMDDKLVPDDDFWAKMPRCSLLNPKEVLVFDFGSEMYIWHGKEVMLAQRKVAFQLAKHLWNGTFDYTNCDINPLDPGECNPLIPKKGQGRPDWAVFGRLTQHNETTLFKEKFLDWSDSRKPPSPVKTTNDHITDQKEQPASDPRHAYDASLMLRFNQGPVSTRLDGFSVGRGYGLVEAEDWRSYEISTLAVEVWHILEFDYSRLPRQSIGQFHEGDTYVMKWKYMVSTAVGRRQNPEQVKTAGAGKEKCCYFFWQGRNATVSEKGTSALMTVELDEERGAQVQVQQGKEPPCFLQCFKGGMVVHSGKREEEEENSQNDWRLYCVRGEVEVEGHLLEVACHRSSLRSRVSMVLLSISKALIYLWHGCKSQAHTREVARTAAIRIKEHCPLETGLHSSSNVTIRECDEGAEPTGFWEPLGRRDRKAYDCMLQDPGRFNFTPRLYQLSSSSGEFAAVEFLYPARDPKKVNSMPFLQEDLYAASQPALFLVDNHHEVYLWQGWWPQDSESTGSAQIRWDSDRKCAMETVLQYCREKNEKKPPKAYLIHAGLEPLTFTNMFPSWDHREDIAEMMEREAEVCNQIILVEDVLARLCKNTYPLADVLARPLPEGVDPLRLEVYLSDEDFEGVGAHGKKALDMSREEYSALPGWKQVNLKKAKGLF</sequence>
<evidence type="ECO:0000313" key="12">
    <source>
        <dbReference type="Proteomes" id="UP000261620"/>
    </source>
</evidence>
<dbReference type="PANTHER" id="PTHR11977">
    <property type="entry name" value="VILLIN"/>
    <property type="match status" value="1"/>
</dbReference>
<dbReference type="GO" id="GO:0015629">
    <property type="term" value="C:actin cytoskeleton"/>
    <property type="evidence" value="ECO:0007669"/>
    <property type="project" value="TreeGrafter"/>
</dbReference>
<dbReference type="Pfam" id="PF02209">
    <property type="entry name" value="VHP"/>
    <property type="match status" value="1"/>
</dbReference>
<dbReference type="OMA" id="HPRAFNA"/>
<feature type="region of interest" description="Disordered" evidence="9">
    <location>
        <begin position="500"/>
        <end position="613"/>
    </location>
</feature>
<keyword evidence="6" id="KW-0472">Membrane</keyword>
<evidence type="ECO:0000256" key="7">
    <source>
        <dbReference type="ARBA" id="ARBA00023203"/>
    </source>
</evidence>
<dbReference type="Proteomes" id="UP000261620">
    <property type="component" value="Unplaced"/>
</dbReference>
<feature type="compositionally biased region" description="Low complexity" evidence="9">
    <location>
        <begin position="756"/>
        <end position="766"/>
    </location>
</feature>
<dbReference type="Gene3D" id="3.40.20.10">
    <property type="entry name" value="Severin"/>
    <property type="match status" value="5"/>
</dbReference>
<organism evidence="11 12">
    <name type="scientific">Mola mola</name>
    <name type="common">Ocean sunfish</name>
    <name type="synonym">Tetraodon mola</name>
    <dbReference type="NCBI Taxonomy" id="94237"/>
    <lineage>
        <taxon>Eukaryota</taxon>
        <taxon>Metazoa</taxon>
        <taxon>Chordata</taxon>
        <taxon>Craniata</taxon>
        <taxon>Vertebrata</taxon>
        <taxon>Euteleostomi</taxon>
        <taxon>Actinopterygii</taxon>
        <taxon>Neopterygii</taxon>
        <taxon>Teleostei</taxon>
        <taxon>Neoteleostei</taxon>
        <taxon>Acanthomorphata</taxon>
        <taxon>Eupercaria</taxon>
        <taxon>Tetraodontiformes</taxon>
        <taxon>Molidae</taxon>
        <taxon>Mola</taxon>
    </lineage>
</organism>
<evidence type="ECO:0000256" key="3">
    <source>
        <dbReference type="ARBA" id="ARBA00008418"/>
    </source>
</evidence>
<feature type="compositionally biased region" description="Basic and acidic residues" evidence="9">
    <location>
        <begin position="534"/>
        <end position="543"/>
    </location>
</feature>
<dbReference type="CDD" id="cd11293">
    <property type="entry name" value="gelsolin_S4_like"/>
    <property type="match status" value="1"/>
</dbReference>
<feature type="compositionally biased region" description="Polar residues" evidence="9">
    <location>
        <begin position="214"/>
        <end position="226"/>
    </location>
</feature>
<dbReference type="SMART" id="SM00153">
    <property type="entry name" value="VHP"/>
    <property type="match status" value="1"/>
</dbReference>
<dbReference type="SUPFAM" id="SSF47050">
    <property type="entry name" value="VHP, Villin headpiece domain"/>
    <property type="match status" value="1"/>
</dbReference>
<dbReference type="GO" id="GO:0051015">
    <property type="term" value="F:actin filament binding"/>
    <property type="evidence" value="ECO:0007669"/>
    <property type="project" value="InterPro"/>
</dbReference>
<dbReference type="Gene3D" id="1.10.950.10">
    <property type="entry name" value="Villin headpiece domain"/>
    <property type="match status" value="1"/>
</dbReference>
<comment type="subcellular location">
    <subcellularLocation>
        <location evidence="2">Cytoplasm</location>
        <location evidence="2">Cytoskeleton</location>
    </subcellularLocation>
    <subcellularLocation>
        <location evidence="1">Membrane</location>
        <topology evidence="1">Peripheral membrane protein</topology>
    </subcellularLocation>
</comment>
<protein>
    <recommendedName>
        <fullName evidence="10">HP domain-containing protein</fullName>
    </recommendedName>
</protein>
<evidence type="ECO:0000259" key="10">
    <source>
        <dbReference type="PROSITE" id="PS51089"/>
    </source>
</evidence>
<dbReference type="Pfam" id="PF00626">
    <property type="entry name" value="Gelsolin"/>
    <property type="match status" value="1"/>
</dbReference>
<evidence type="ECO:0000256" key="4">
    <source>
        <dbReference type="ARBA" id="ARBA00022490"/>
    </source>
</evidence>
<dbReference type="GO" id="GO:0016020">
    <property type="term" value="C:membrane"/>
    <property type="evidence" value="ECO:0007669"/>
    <property type="project" value="UniProtKB-SubCell"/>
</dbReference>
<evidence type="ECO:0000256" key="2">
    <source>
        <dbReference type="ARBA" id="ARBA00004245"/>
    </source>
</evidence>
<dbReference type="FunFam" id="1.10.950.10:FF:000003">
    <property type="entry name" value="supervillin isoform X2"/>
    <property type="match status" value="1"/>
</dbReference>
<dbReference type="InterPro" id="IPR003128">
    <property type="entry name" value="Villin_headpiece"/>
</dbReference>
<feature type="compositionally biased region" description="Polar residues" evidence="9">
    <location>
        <begin position="151"/>
        <end position="164"/>
    </location>
</feature>
<keyword evidence="8" id="KW-0206">Cytoskeleton</keyword>
<evidence type="ECO:0000256" key="8">
    <source>
        <dbReference type="ARBA" id="ARBA00023212"/>
    </source>
</evidence>
<reference evidence="11" key="1">
    <citation type="submission" date="2025-08" db="UniProtKB">
        <authorList>
            <consortium name="Ensembl"/>
        </authorList>
    </citation>
    <scope>IDENTIFICATION</scope>
</reference>
<feature type="region of interest" description="Disordered" evidence="9">
    <location>
        <begin position="426"/>
        <end position="481"/>
    </location>
</feature>
<feature type="region of interest" description="Disordered" evidence="9">
    <location>
        <begin position="756"/>
        <end position="778"/>
    </location>
</feature>
<keyword evidence="7" id="KW-0009">Actin-binding</keyword>
<feature type="region of interest" description="Disordered" evidence="9">
    <location>
        <begin position="208"/>
        <end position="264"/>
    </location>
</feature>
<dbReference type="InterPro" id="IPR007123">
    <property type="entry name" value="Gelsolin-like_dom"/>
</dbReference>
<evidence type="ECO:0000256" key="9">
    <source>
        <dbReference type="SAM" id="MobiDB-lite"/>
    </source>
</evidence>
<keyword evidence="12" id="KW-1185">Reference proteome</keyword>
<dbReference type="GO" id="GO:0008154">
    <property type="term" value="P:actin polymerization or depolymerization"/>
    <property type="evidence" value="ECO:0007669"/>
    <property type="project" value="TreeGrafter"/>
</dbReference>
<dbReference type="InterPro" id="IPR036886">
    <property type="entry name" value="Villin_headpiece_dom_sf"/>
</dbReference>
<feature type="compositionally biased region" description="Basic and acidic residues" evidence="9">
    <location>
        <begin position="129"/>
        <end position="150"/>
    </location>
</feature>
<dbReference type="PANTHER" id="PTHR11977:SF86">
    <property type="entry name" value="SUPERVILLIN ISOFORM X1"/>
    <property type="match status" value="1"/>
</dbReference>
<dbReference type="InterPro" id="IPR007122">
    <property type="entry name" value="Villin/Gelsolin"/>
</dbReference>
<keyword evidence="4" id="KW-0963">Cytoplasm</keyword>
<feature type="region of interest" description="Disordered" evidence="9">
    <location>
        <begin position="123"/>
        <end position="173"/>
    </location>
</feature>
<dbReference type="SUPFAM" id="SSF55753">
    <property type="entry name" value="Actin depolymerizing proteins"/>
    <property type="match status" value="5"/>
</dbReference>
<feature type="region of interest" description="Disordered" evidence="9">
    <location>
        <begin position="1214"/>
        <end position="1239"/>
    </location>
</feature>
<keyword evidence="5" id="KW-0677">Repeat</keyword>
<feature type="compositionally biased region" description="Basic and acidic residues" evidence="9">
    <location>
        <begin position="332"/>
        <end position="345"/>
    </location>
</feature>
<feature type="compositionally biased region" description="Basic and acidic residues" evidence="9">
    <location>
        <begin position="1224"/>
        <end position="1239"/>
    </location>
</feature>
<dbReference type="GO" id="GO:0051016">
    <property type="term" value="P:barbed-end actin filament capping"/>
    <property type="evidence" value="ECO:0007669"/>
    <property type="project" value="TreeGrafter"/>
</dbReference>
<comment type="similarity">
    <text evidence="3">Belongs to the villin/gelsolin family.</text>
</comment>
<dbReference type="CDD" id="cd11289">
    <property type="entry name" value="gelsolin_S2_like"/>
    <property type="match status" value="1"/>
</dbReference>
<evidence type="ECO:0000313" key="11">
    <source>
        <dbReference type="Ensembl" id="ENSMMOP00000007362.1"/>
    </source>
</evidence>
<evidence type="ECO:0000256" key="6">
    <source>
        <dbReference type="ARBA" id="ARBA00023136"/>
    </source>
</evidence>
<dbReference type="GO" id="GO:0051014">
    <property type="term" value="P:actin filament severing"/>
    <property type="evidence" value="ECO:0007669"/>
    <property type="project" value="TreeGrafter"/>
</dbReference>
<dbReference type="Ensembl" id="ENSMMOT00000007502.1">
    <property type="protein sequence ID" value="ENSMMOP00000007362.1"/>
    <property type="gene ID" value="ENSMMOG00000005723.1"/>
</dbReference>
<dbReference type="GO" id="GO:0005546">
    <property type="term" value="F:phosphatidylinositol-4,5-bisphosphate binding"/>
    <property type="evidence" value="ECO:0007669"/>
    <property type="project" value="TreeGrafter"/>
</dbReference>
<evidence type="ECO:0000256" key="5">
    <source>
        <dbReference type="ARBA" id="ARBA00022737"/>
    </source>
</evidence>
<dbReference type="CDD" id="cd11288">
    <property type="entry name" value="gelsolin_S5_like"/>
    <property type="match status" value="1"/>
</dbReference>
<reference evidence="11" key="2">
    <citation type="submission" date="2025-09" db="UniProtKB">
        <authorList>
            <consortium name="Ensembl"/>
        </authorList>
    </citation>
    <scope>IDENTIFICATION</scope>
</reference>
<feature type="region of interest" description="Disordered" evidence="9">
    <location>
        <begin position="64"/>
        <end position="91"/>
    </location>
</feature>
<feature type="region of interest" description="Disordered" evidence="9">
    <location>
        <begin position="363"/>
        <end position="407"/>
    </location>
</feature>
<dbReference type="CDD" id="cd11280">
    <property type="entry name" value="gelsolin_like"/>
    <property type="match status" value="1"/>
</dbReference>
<proteinExistence type="inferred from homology"/>
<dbReference type="GO" id="GO:0005737">
    <property type="term" value="C:cytoplasm"/>
    <property type="evidence" value="ECO:0007669"/>
    <property type="project" value="TreeGrafter"/>
</dbReference>
<feature type="domain" description="HP" evidence="10">
    <location>
        <begin position="1684"/>
        <end position="1754"/>
    </location>
</feature>